<dbReference type="Proteomes" id="UP000198781">
    <property type="component" value="Unassembled WGS sequence"/>
</dbReference>
<reference evidence="6 7" key="1">
    <citation type="submission" date="2016-10" db="EMBL/GenBank/DDBJ databases">
        <authorList>
            <person name="de Groot N.N."/>
        </authorList>
    </citation>
    <scope>NUCLEOTIDE SEQUENCE [LARGE SCALE GENOMIC DNA]</scope>
    <source>
        <strain evidence="6 7">DSM 16619</strain>
    </source>
</reference>
<dbReference type="Gene3D" id="3.40.190.10">
    <property type="entry name" value="Periplasmic binding protein-like II"/>
    <property type="match status" value="2"/>
</dbReference>
<keyword evidence="4" id="KW-0804">Transcription</keyword>
<dbReference type="SUPFAM" id="SSF46785">
    <property type="entry name" value="Winged helix' DNA-binding domain"/>
    <property type="match status" value="1"/>
</dbReference>
<keyword evidence="7" id="KW-1185">Reference proteome</keyword>
<evidence type="ECO:0000259" key="5">
    <source>
        <dbReference type="PROSITE" id="PS50931"/>
    </source>
</evidence>
<accession>A0A1G6Q280</accession>
<dbReference type="PANTHER" id="PTHR30579">
    <property type="entry name" value="TRANSCRIPTIONAL REGULATOR"/>
    <property type="match status" value="1"/>
</dbReference>
<dbReference type="EMBL" id="FMZC01000003">
    <property type="protein sequence ID" value="SDC86418.1"/>
    <property type="molecule type" value="Genomic_DNA"/>
</dbReference>
<sequence length="310" mass="33805">MNTRFVEAFLWIARLGSFRAAAERLHVTQAAISNRIASLEEEIGARVFERDPRDLRLTPVGLRLLDYGERMLELQREMIALGHPQQELLGLVRIGAIESVVHTWLVDFLGTLQRLHPGIEVQLTSETTLALHERLQMGAIDIALQTDPMASAEIVNMPCPPMAMGWVGAGASAQQPDEGRIAHLLLQPVLTMSPGSQPHQALKQLYRQASMPVGKVHCVSSMAAIVRLVQSGFGNALIPLPPVREEIERGDLRVIACDTPLPPQRIVVSHLEAGGSAAIRRVAELACSESERFAASLSAPFRTPGPEGEP</sequence>
<dbReference type="OrthoDB" id="9803735at2"/>
<dbReference type="InterPro" id="IPR005119">
    <property type="entry name" value="LysR_subst-bd"/>
</dbReference>
<gene>
    <name evidence="6" type="ORF">SAMN05192589_103409</name>
</gene>
<evidence type="ECO:0000313" key="6">
    <source>
        <dbReference type="EMBL" id="SDC86418.1"/>
    </source>
</evidence>
<dbReference type="GO" id="GO:0003700">
    <property type="term" value="F:DNA-binding transcription factor activity"/>
    <property type="evidence" value="ECO:0007669"/>
    <property type="project" value="InterPro"/>
</dbReference>
<keyword evidence="3 6" id="KW-0238">DNA-binding</keyword>
<evidence type="ECO:0000256" key="2">
    <source>
        <dbReference type="ARBA" id="ARBA00023015"/>
    </source>
</evidence>
<comment type="similarity">
    <text evidence="1">Belongs to the LysR transcriptional regulatory family.</text>
</comment>
<dbReference type="InterPro" id="IPR050176">
    <property type="entry name" value="LTTR"/>
</dbReference>
<dbReference type="InterPro" id="IPR000847">
    <property type="entry name" value="LysR_HTH_N"/>
</dbReference>
<organism evidence="6 7">
    <name type="scientific">Paracidovorax valerianellae</name>
    <dbReference type="NCBI Taxonomy" id="187868"/>
    <lineage>
        <taxon>Bacteria</taxon>
        <taxon>Pseudomonadati</taxon>
        <taxon>Pseudomonadota</taxon>
        <taxon>Betaproteobacteria</taxon>
        <taxon>Burkholderiales</taxon>
        <taxon>Comamonadaceae</taxon>
        <taxon>Paracidovorax</taxon>
    </lineage>
</organism>
<dbReference type="RefSeq" id="WP_092741782.1">
    <property type="nucleotide sequence ID" value="NZ_FMZC01000003.1"/>
</dbReference>
<feature type="domain" description="HTH lysR-type" evidence="5">
    <location>
        <begin position="1"/>
        <end position="58"/>
    </location>
</feature>
<dbReference type="InterPro" id="IPR036388">
    <property type="entry name" value="WH-like_DNA-bd_sf"/>
</dbReference>
<evidence type="ECO:0000256" key="4">
    <source>
        <dbReference type="ARBA" id="ARBA00023163"/>
    </source>
</evidence>
<dbReference type="AlphaFoldDB" id="A0A1G6Q280"/>
<dbReference type="Gene3D" id="1.10.10.10">
    <property type="entry name" value="Winged helix-like DNA-binding domain superfamily/Winged helix DNA-binding domain"/>
    <property type="match status" value="1"/>
</dbReference>
<name>A0A1G6Q280_9BURK</name>
<evidence type="ECO:0000313" key="7">
    <source>
        <dbReference type="Proteomes" id="UP000198781"/>
    </source>
</evidence>
<dbReference type="Pfam" id="PF00126">
    <property type="entry name" value="HTH_1"/>
    <property type="match status" value="1"/>
</dbReference>
<dbReference type="Pfam" id="PF03466">
    <property type="entry name" value="LysR_substrate"/>
    <property type="match status" value="1"/>
</dbReference>
<protein>
    <submittedName>
        <fullName evidence="6">DNA-binding transcriptional regulator, LysR family</fullName>
    </submittedName>
</protein>
<dbReference type="SUPFAM" id="SSF53850">
    <property type="entry name" value="Periplasmic binding protein-like II"/>
    <property type="match status" value="1"/>
</dbReference>
<dbReference type="STRING" id="187868.SAMN05192589_103409"/>
<dbReference type="FunFam" id="1.10.10.10:FF:000001">
    <property type="entry name" value="LysR family transcriptional regulator"/>
    <property type="match status" value="1"/>
</dbReference>
<dbReference type="PROSITE" id="PS50931">
    <property type="entry name" value="HTH_LYSR"/>
    <property type="match status" value="1"/>
</dbReference>
<evidence type="ECO:0000256" key="1">
    <source>
        <dbReference type="ARBA" id="ARBA00009437"/>
    </source>
</evidence>
<dbReference type="PRINTS" id="PR00039">
    <property type="entry name" value="HTHLYSR"/>
</dbReference>
<evidence type="ECO:0000256" key="3">
    <source>
        <dbReference type="ARBA" id="ARBA00023125"/>
    </source>
</evidence>
<dbReference type="GO" id="GO:0003677">
    <property type="term" value="F:DNA binding"/>
    <property type="evidence" value="ECO:0007669"/>
    <property type="project" value="UniProtKB-KW"/>
</dbReference>
<dbReference type="CDD" id="cd05466">
    <property type="entry name" value="PBP2_LTTR_substrate"/>
    <property type="match status" value="1"/>
</dbReference>
<keyword evidence="2" id="KW-0805">Transcription regulation</keyword>
<proteinExistence type="inferred from homology"/>
<dbReference type="InterPro" id="IPR036390">
    <property type="entry name" value="WH_DNA-bd_sf"/>
</dbReference>